<dbReference type="Pfam" id="PF01884">
    <property type="entry name" value="PcrB"/>
    <property type="match status" value="1"/>
</dbReference>
<feature type="binding site" evidence="9">
    <location>
        <position position="22"/>
    </location>
    <ligand>
        <name>Mg(2+)</name>
        <dbReference type="ChEBI" id="CHEBI:18420"/>
    </ligand>
</feature>
<dbReference type="GO" id="GO:0046474">
    <property type="term" value="P:glycerophospholipid biosynthetic process"/>
    <property type="evidence" value="ECO:0007669"/>
    <property type="project" value="UniProtKB-UniRule"/>
</dbReference>
<evidence type="ECO:0000256" key="1">
    <source>
        <dbReference type="ARBA" id="ARBA00022516"/>
    </source>
</evidence>
<keyword evidence="7 9" id="KW-1208">Phospholipid metabolism</keyword>
<reference evidence="10 11" key="1">
    <citation type="submission" date="2015-07" db="EMBL/GenBank/DDBJ databases">
        <title>The draft genome sequence of Leadbetterella sp. JN14-9.</title>
        <authorList>
            <person name="Liu Y."/>
            <person name="Du J."/>
            <person name="Shao Z."/>
        </authorList>
    </citation>
    <scope>NUCLEOTIDE SEQUENCE [LARGE SCALE GENOMIC DNA]</scope>
    <source>
        <strain evidence="10 11">JN14-9</strain>
    </source>
</reference>
<proteinExistence type="inferred from homology"/>
<keyword evidence="1 9" id="KW-0444">Lipid biosynthesis</keyword>
<dbReference type="PATRIC" id="fig|1605367.3.peg.2314"/>
<dbReference type="NCBIfam" id="TIGR01769">
    <property type="entry name" value="GGGP"/>
    <property type="match status" value="1"/>
</dbReference>
<dbReference type="NCBIfam" id="TIGR01768">
    <property type="entry name" value="GGGP-family"/>
    <property type="match status" value="1"/>
</dbReference>
<dbReference type="PANTHER" id="PTHR21235:SF22">
    <property type="entry name" value="GERANYLGERANYLGLYCERYL PHOSPHATE SYNTHASE"/>
    <property type="match status" value="1"/>
</dbReference>
<feature type="binding site" evidence="9">
    <location>
        <begin position="224"/>
        <end position="225"/>
    </location>
    <ligand>
        <name>sn-glycerol 1-phosphate</name>
        <dbReference type="ChEBI" id="CHEBI:57685"/>
    </ligand>
</feature>
<comment type="caution">
    <text evidence="10">The sequence shown here is derived from an EMBL/GenBank/DDBJ whole genome shotgun (WGS) entry which is preliminary data.</text>
</comment>
<dbReference type="GO" id="GO:0005737">
    <property type="term" value="C:cytoplasm"/>
    <property type="evidence" value="ECO:0007669"/>
    <property type="project" value="InterPro"/>
</dbReference>
<dbReference type="HAMAP" id="MF_00112">
    <property type="entry name" value="GGGP_HepGP_synthase"/>
    <property type="match status" value="1"/>
</dbReference>
<dbReference type="InterPro" id="IPR038597">
    <property type="entry name" value="GGGP/HepGP_synthase_sf"/>
</dbReference>
<dbReference type="SUPFAM" id="SSF51395">
    <property type="entry name" value="FMN-linked oxidoreductases"/>
    <property type="match status" value="1"/>
</dbReference>
<dbReference type="InterPro" id="IPR050064">
    <property type="entry name" value="IGPS_HisA/HisF"/>
</dbReference>
<comment type="cofactor">
    <cofactor evidence="9">
        <name>Mg(2+)</name>
        <dbReference type="ChEBI" id="CHEBI:18420"/>
    </cofactor>
</comment>
<dbReference type="AlphaFoldDB" id="A0A0P7C6G8"/>
<comment type="similarity">
    <text evidence="9">Belongs to the GGGP/HepGP synthase family. Group II subfamily.</text>
</comment>
<keyword evidence="3 9" id="KW-0479">Metal-binding</keyword>
<dbReference type="PANTHER" id="PTHR21235">
    <property type="entry name" value="IMIDAZOLE GLYCEROL PHOSPHATE SYNTHASE SUBUNIT HISF/H IGP SYNTHASE SUBUNIT HISF/H"/>
    <property type="match status" value="1"/>
</dbReference>
<dbReference type="Proteomes" id="UP000050454">
    <property type="component" value="Unassembled WGS sequence"/>
</dbReference>
<feature type="binding site" evidence="9">
    <location>
        <begin position="171"/>
        <end position="177"/>
    </location>
    <ligand>
        <name>sn-glycerol 1-phosphate</name>
        <dbReference type="ChEBI" id="CHEBI:57685"/>
    </ligand>
</feature>
<keyword evidence="5 9" id="KW-0443">Lipid metabolism</keyword>
<feature type="binding site" evidence="9">
    <location>
        <position position="51"/>
    </location>
    <ligand>
        <name>Mg(2+)</name>
        <dbReference type="ChEBI" id="CHEBI:18420"/>
    </ligand>
</feature>
<gene>
    <name evidence="10" type="ORF">AFM12_04820</name>
</gene>
<keyword evidence="4 9" id="KW-0460">Magnesium</keyword>
<evidence type="ECO:0000256" key="7">
    <source>
        <dbReference type="ARBA" id="ARBA00023264"/>
    </source>
</evidence>
<organism evidence="10 11">
    <name type="scientific">Jiulongibacter sediminis</name>
    <dbReference type="NCBI Taxonomy" id="1605367"/>
    <lineage>
        <taxon>Bacteria</taxon>
        <taxon>Pseudomonadati</taxon>
        <taxon>Bacteroidota</taxon>
        <taxon>Cytophagia</taxon>
        <taxon>Cytophagales</taxon>
        <taxon>Leadbetterellaceae</taxon>
        <taxon>Jiulongibacter</taxon>
    </lineage>
</organism>
<evidence type="ECO:0000256" key="3">
    <source>
        <dbReference type="ARBA" id="ARBA00022723"/>
    </source>
</evidence>
<evidence type="ECO:0000256" key="6">
    <source>
        <dbReference type="ARBA" id="ARBA00023209"/>
    </source>
</evidence>
<accession>A0A0P7C6G8</accession>
<evidence type="ECO:0000256" key="8">
    <source>
        <dbReference type="ARBA" id="ARBA00047288"/>
    </source>
</evidence>
<dbReference type="STRING" id="1605367.AFM12_04820"/>
<dbReference type="GO" id="GO:0000107">
    <property type="term" value="F:imidazoleglycerol-phosphate synthase activity"/>
    <property type="evidence" value="ECO:0007669"/>
    <property type="project" value="TreeGrafter"/>
</dbReference>
<dbReference type="CDD" id="cd02812">
    <property type="entry name" value="PcrB_like"/>
    <property type="match status" value="1"/>
</dbReference>
<feature type="binding site" evidence="9">
    <location>
        <begin position="202"/>
        <end position="203"/>
    </location>
    <ligand>
        <name>sn-glycerol 1-phosphate</name>
        <dbReference type="ChEBI" id="CHEBI:57685"/>
    </ligand>
</feature>
<dbReference type="Gene3D" id="3.20.20.390">
    <property type="entry name" value="FMN-linked oxidoreductases"/>
    <property type="match status" value="1"/>
</dbReference>
<keyword evidence="6 9" id="KW-0594">Phospholipid biosynthesis</keyword>
<dbReference type="EC" id="2.5.1.41" evidence="9"/>
<evidence type="ECO:0000313" key="11">
    <source>
        <dbReference type="Proteomes" id="UP000050454"/>
    </source>
</evidence>
<comment type="catalytic activity">
    <reaction evidence="8 9">
        <text>sn-glycerol 1-phosphate + (2E,6E,10E)-geranylgeranyl diphosphate = sn-3-O-(geranylgeranyl)glycerol 1-phosphate + diphosphate</text>
        <dbReference type="Rhea" id="RHEA:23404"/>
        <dbReference type="ChEBI" id="CHEBI:33019"/>
        <dbReference type="ChEBI" id="CHEBI:57677"/>
        <dbReference type="ChEBI" id="CHEBI:57685"/>
        <dbReference type="ChEBI" id="CHEBI:58756"/>
        <dbReference type="EC" id="2.5.1.41"/>
    </reaction>
</comment>
<evidence type="ECO:0000256" key="2">
    <source>
        <dbReference type="ARBA" id="ARBA00022679"/>
    </source>
</evidence>
<comment type="caution">
    <text evidence="9">Lacks conserved residue(s) required for the propagation of feature annotation.</text>
</comment>
<name>A0A0P7C6G8_9BACT</name>
<dbReference type="GO" id="GO:0000287">
    <property type="term" value="F:magnesium ion binding"/>
    <property type="evidence" value="ECO:0007669"/>
    <property type="project" value="UniProtKB-UniRule"/>
</dbReference>
<dbReference type="NCBIfam" id="NF003198">
    <property type="entry name" value="PRK04169.1-2"/>
    <property type="match status" value="1"/>
</dbReference>
<dbReference type="EMBL" id="LGTQ01000005">
    <property type="protein sequence ID" value="KPM49895.1"/>
    <property type="molecule type" value="Genomic_DNA"/>
</dbReference>
<comment type="function">
    <text evidence="9">Prenyltransferase that catalyzes the transfer of the geranylgeranyl moiety of geranylgeranyl diphosphate (GGPP) to the C3 hydroxyl of sn-glycerol-1-phosphate (G1P).</text>
</comment>
<protein>
    <recommendedName>
        <fullName evidence="9">Geranylgeranylglyceryl phosphate synthase</fullName>
        <shortName evidence="9">GGGP synthase</shortName>
        <shortName evidence="9">GGGPS</shortName>
        <ecNumber evidence="9">2.5.1.41</ecNumber>
    </recommendedName>
    <alternativeName>
        <fullName evidence="9">(S)-3-O-geranylgeranylglyceryl phosphate synthase</fullName>
    </alternativeName>
    <alternativeName>
        <fullName evidence="9">Phosphoglycerol geranylgeranyltransferase</fullName>
    </alternativeName>
</protein>
<evidence type="ECO:0000256" key="9">
    <source>
        <dbReference type="HAMAP-Rule" id="MF_00112"/>
    </source>
</evidence>
<dbReference type="InterPro" id="IPR008205">
    <property type="entry name" value="GGGP_HepGP_synthase"/>
</dbReference>
<keyword evidence="2 9" id="KW-0808">Transferase</keyword>
<dbReference type="GO" id="GO:0047294">
    <property type="term" value="F:phosphoglycerol geranylgeranyltransferase activity"/>
    <property type="evidence" value="ECO:0007669"/>
    <property type="project" value="UniProtKB-UniRule"/>
</dbReference>
<evidence type="ECO:0000256" key="5">
    <source>
        <dbReference type="ARBA" id="ARBA00023098"/>
    </source>
</evidence>
<evidence type="ECO:0000313" key="10">
    <source>
        <dbReference type="EMBL" id="KPM49895.1"/>
    </source>
</evidence>
<evidence type="ECO:0000256" key="4">
    <source>
        <dbReference type="ARBA" id="ARBA00022842"/>
    </source>
</evidence>
<keyword evidence="11" id="KW-1185">Reference proteome</keyword>
<sequence length="247" mass="26391">MTNSILEHIRSLRKKGLAVLIDPDKVNEEQLEELILISINAKVDFFLVGGSLINSDQLENVVTKLKEVKSIPTVLFPGNSQHISSEADAILLLSLISGRNPEFLIGQHVIAAPALKRSGLEILSTGYMLVDGGRQTTASYISNTTPLPHNKPDIAVATAMAGEMLGHKLIYMDAGSGADQTISAEMISAVKKQLDIPLIIGGGINTPEKAEKAWQAGADIIVIGNATEKEPGFITEVSKIAAEPSYK</sequence>
<dbReference type="InterPro" id="IPR010946">
    <property type="entry name" value="GGGP_synth"/>
</dbReference>